<organism evidence="4 5">
    <name type="scientific">Zymoseptoria tritici (strain CBS 115943 / IPO323)</name>
    <name type="common">Speckled leaf blotch fungus</name>
    <name type="synonym">Septoria tritici</name>
    <dbReference type="NCBI Taxonomy" id="336722"/>
    <lineage>
        <taxon>Eukaryota</taxon>
        <taxon>Fungi</taxon>
        <taxon>Dikarya</taxon>
        <taxon>Ascomycota</taxon>
        <taxon>Pezizomycotina</taxon>
        <taxon>Dothideomycetes</taxon>
        <taxon>Dothideomycetidae</taxon>
        <taxon>Mycosphaerellales</taxon>
        <taxon>Mycosphaerellaceae</taxon>
        <taxon>Zymoseptoria</taxon>
    </lineage>
</organism>
<feature type="region of interest" description="Disordered" evidence="1">
    <location>
        <begin position="135"/>
        <end position="178"/>
    </location>
</feature>
<evidence type="ECO:0000313" key="5">
    <source>
        <dbReference type="Proteomes" id="UP000008062"/>
    </source>
</evidence>
<dbReference type="InParanoid" id="F9XAV3"/>
<evidence type="ECO:0000256" key="2">
    <source>
        <dbReference type="SAM" id="Phobius"/>
    </source>
</evidence>
<gene>
    <name evidence="4" type="ORF">MYCGRDRAFT_93045</name>
</gene>
<feature type="chain" id="PRO_5003395579" description="Hydrophobin-like protein" evidence="3">
    <location>
        <begin position="20"/>
        <end position="231"/>
    </location>
</feature>
<sequence>MRFFAVTLWLLPLLLPSRRHPNSILFSLQRHVRHRHVDFAAYSIQRSHHHTTKEAKPKTKTSTHLAAMRFFATLCFLSTLLIPFATAQMGPECQYKNICDCCTPQGSESSDSTGYCHTKDNGNTHYCLPPAVISNSQGSPTTRLGRSTNTSSSHCNTPASTNESQTGQKAQFDSQQADSTKQPINMNFFVLASTLLLALRACAAPIPVKAPDASLSPDPDCDLANNCGGRA</sequence>
<proteinExistence type="predicted"/>
<dbReference type="Proteomes" id="UP000008062">
    <property type="component" value="Chromosome 5"/>
</dbReference>
<dbReference type="HOGENOM" id="CLU_1200640_0_0_1"/>
<evidence type="ECO:0008006" key="6">
    <source>
        <dbReference type="Google" id="ProtNLM"/>
    </source>
</evidence>
<keyword evidence="3" id="KW-0732">Signal</keyword>
<evidence type="ECO:0000313" key="4">
    <source>
        <dbReference type="EMBL" id="EGP87064.1"/>
    </source>
</evidence>
<name>F9XAV3_ZYMTI</name>
<keyword evidence="2" id="KW-1133">Transmembrane helix</keyword>
<dbReference type="AlphaFoldDB" id="F9XAV3"/>
<dbReference type="EMBL" id="CM001200">
    <property type="protein sequence ID" value="EGP87064.1"/>
    <property type="molecule type" value="Genomic_DNA"/>
</dbReference>
<dbReference type="KEGG" id="ztr:MYCGRDRAFT_93045"/>
<keyword evidence="2" id="KW-0472">Membrane</keyword>
<accession>F9XAV3</accession>
<dbReference type="GeneID" id="13397052"/>
<evidence type="ECO:0000256" key="3">
    <source>
        <dbReference type="SAM" id="SignalP"/>
    </source>
</evidence>
<evidence type="ECO:0000256" key="1">
    <source>
        <dbReference type="SAM" id="MobiDB-lite"/>
    </source>
</evidence>
<reference evidence="4 5" key="1">
    <citation type="journal article" date="2011" name="PLoS Genet.">
        <title>Finished genome of the fungal wheat pathogen Mycosphaerella graminicola reveals dispensome structure, chromosome plasticity, and stealth pathogenesis.</title>
        <authorList>
            <person name="Goodwin S.B."/>
            <person name="Ben M'barek S."/>
            <person name="Dhillon B."/>
            <person name="Wittenberg A.H.J."/>
            <person name="Crane C.F."/>
            <person name="Hane J.K."/>
            <person name="Foster A.J."/>
            <person name="Van der Lee T.A.J."/>
            <person name="Grimwood J."/>
            <person name="Aerts A."/>
            <person name="Antoniw J."/>
            <person name="Bailey A."/>
            <person name="Bluhm B."/>
            <person name="Bowler J."/>
            <person name="Bristow J."/>
            <person name="van der Burgt A."/>
            <person name="Canto-Canche B."/>
            <person name="Churchill A.C.L."/>
            <person name="Conde-Ferraez L."/>
            <person name="Cools H.J."/>
            <person name="Coutinho P.M."/>
            <person name="Csukai M."/>
            <person name="Dehal P."/>
            <person name="De Wit P."/>
            <person name="Donzelli B."/>
            <person name="van de Geest H.C."/>
            <person name="van Ham R.C.H.J."/>
            <person name="Hammond-Kosack K.E."/>
            <person name="Henrissat B."/>
            <person name="Kilian A."/>
            <person name="Kobayashi A.K."/>
            <person name="Koopmann E."/>
            <person name="Kourmpetis Y."/>
            <person name="Kuzniar A."/>
            <person name="Lindquist E."/>
            <person name="Lombard V."/>
            <person name="Maliepaard C."/>
            <person name="Martins N."/>
            <person name="Mehrabi R."/>
            <person name="Nap J.P.H."/>
            <person name="Ponomarenko A."/>
            <person name="Rudd J.J."/>
            <person name="Salamov A."/>
            <person name="Schmutz J."/>
            <person name="Schouten H.J."/>
            <person name="Shapiro H."/>
            <person name="Stergiopoulos I."/>
            <person name="Torriani S.F.F."/>
            <person name="Tu H."/>
            <person name="de Vries R.P."/>
            <person name="Waalwijk C."/>
            <person name="Ware S.B."/>
            <person name="Wiebenga A."/>
            <person name="Zwiers L.-H."/>
            <person name="Oliver R.P."/>
            <person name="Grigoriev I.V."/>
            <person name="Kema G.H.J."/>
        </authorList>
    </citation>
    <scope>NUCLEOTIDE SEQUENCE [LARGE SCALE GENOMIC DNA]</scope>
    <source>
        <strain evidence="5">CBS 115943 / IPO323</strain>
    </source>
</reference>
<dbReference type="RefSeq" id="XP_003852088.1">
    <property type="nucleotide sequence ID" value="XM_003852040.1"/>
</dbReference>
<feature type="signal peptide" evidence="3">
    <location>
        <begin position="1"/>
        <end position="19"/>
    </location>
</feature>
<feature type="transmembrane region" description="Helical" evidence="2">
    <location>
        <begin position="66"/>
        <end position="87"/>
    </location>
</feature>
<keyword evidence="2" id="KW-0812">Transmembrane</keyword>
<keyword evidence="5" id="KW-1185">Reference proteome</keyword>
<protein>
    <recommendedName>
        <fullName evidence="6">Hydrophobin-like protein</fullName>
    </recommendedName>
</protein>